<dbReference type="STRING" id="31958.SD37_37105"/>
<reference evidence="2 3" key="1">
    <citation type="journal article" date="2015" name="Genome Announc.">
        <title>Draft Genome Sequence of Norvancomycin-Producing Strain Amycolatopsis orientalis CPCC200066.</title>
        <authorList>
            <person name="Lei X."/>
            <person name="Yuan F."/>
            <person name="Shi Y."/>
            <person name="Li X."/>
            <person name="Wang L."/>
            <person name="Hong B."/>
        </authorList>
    </citation>
    <scope>NUCLEOTIDE SEQUENCE [LARGE SCALE GENOMIC DNA]</scope>
    <source>
        <strain evidence="2 3">B-37</strain>
    </source>
</reference>
<evidence type="ECO:0000313" key="3">
    <source>
        <dbReference type="Proteomes" id="UP000093695"/>
    </source>
</evidence>
<accession>A0A193C888</accession>
<dbReference type="EMBL" id="CP016174">
    <property type="protein sequence ID" value="ANN20659.1"/>
    <property type="molecule type" value="Genomic_DNA"/>
</dbReference>
<keyword evidence="3" id="KW-1185">Reference proteome</keyword>
<dbReference type="RefSeq" id="WP_044855631.1">
    <property type="nucleotide sequence ID" value="NZ_CP016174.1"/>
</dbReference>
<organism evidence="2 3">
    <name type="scientific">Amycolatopsis orientalis</name>
    <name type="common">Nocardia orientalis</name>
    <dbReference type="NCBI Taxonomy" id="31958"/>
    <lineage>
        <taxon>Bacteria</taxon>
        <taxon>Bacillati</taxon>
        <taxon>Actinomycetota</taxon>
        <taxon>Actinomycetes</taxon>
        <taxon>Pseudonocardiales</taxon>
        <taxon>Pseudonocardiaceae</taxon>
        <taxon>Amycolatopsis</taxon>
    </lineage>
</organism>
<keyword evidence="1" id="KW-1133">Transmembrane helix</keyword>
<sequence>MGELTALLAALCFGTTHFAGGMLSRRAAGMTNSLYAQVGGTVLSVAVALVFGGPATAQALAWGALSGRGRRTRLG</sequence>
<dbReference type="KEGG" id="aori:SD37_37105"/>
<proteinExistence type="predicted"/>
<evidence type="ECO:0000256" key="1">
    <source>
        <dbReference type="SAM" id="Phobius"/>
    </source>
</evidence>
<protein>
    <submittedName>
        <fullName evidence="2">Uncharacterized protein</fullName>
    </submittedName>
</protein>
<dbReference type="Proteomes" id="UP000093695">
    <property type="component" value="Chromosome"/>
</dbReference>
<dbReference type="AlphaFoldDB" id="A0A193C888"/>
<name>A0A193C888_AMYOR</name>
<dbReference type="eggNOG" id="COG2510">
    <property type="taxonomic scope" value="Bacteria"/>
</dbReference>
<keyword evidence="1" id="KW-0472">Membrane</keyword>
<evidence type="ECO:0000313" key="2">
    <source>
        <dbReference type="EMBL" id="ANN20659.1"/>
    </source>
</evidence>
<feature type="transmembrane region" description="Helical" evidence="1">
    <location>
        <begin position="43"/>
        <end position="65"/>
    </location>
</feature>
<keyword evidence="1" id="KW-0812">Transmembrane</keyword>
<gene>
    <name evidence="2" type="ORF">SD37_37105</name>
</gene>